<feature type="compositionally biased region" description="Low complexity" evidence="1">
    <location>
        <begin position="19"/>
        <end position="35"/>
    </location>
</feature>
<keyword evidence="3" id="KW-1185">Reference proteome</keyword>
<accession>A0ABR1R3U1</accession>
<feature type="compositionally biased region" description="Polar residues" evidence="1">
    <location>
        <begin position="1"/>
        <end position="11"/>
    </location>
</feature>
<comment type="caution">
    <text evidence="2">The sequence shown here is derived from an EMBL/GenBank/DDBJ whole genome shotgun (WGS) entry which is preliminary data.</text>
</comment>
<organism evidence="2 3">
    <name type="scientific">Apiospora marii</name>
    <dbReference type="NCBI Taxonomy" id="335849"/>
    <lineage>
        <taxon>Eukaryota</taxon>
        <taxon>Fungi</taxon>
        <taxon>Dikarya</taxon>
        <taxon>Ascomycota</taxon>
        <taxon>Pezizomycotina</taxon>
        <taxon>Sordariomycetes</taxon>
        <taxon>Xylariomycetidae</taxon>
        <taxon>Amphisphaeriales</taxon>
        <taxon>Apiosporaceae</taxon>
        <taxon>Apiospora</taxon>
    </lineage>
</organism>
<feature type="region of interest" description="Disordered" evidence="1">
    <location>
        <begin position="1"/>
        <end position="38"/>
    </location>
</feature>
<evidence type="ECO:0000256" key="1">
    <source>
        <dbReference type="SAM" id="MobiDB-lite"/>
    </source>
</evidence>
<name>A0ABR1R3U1_9PEZI</name>
<sequence length="163" mass="17540">MNPRRSPSSLQPPVFDKQAGAAVAGTTSAQTAAGAKPTPTHEQMLNQVCANAAFGVFLFSGRYPHHARYVPGGPGRTKVSSAATYVGRDPRDECYDGTDWARTRRDGRYLQEGESVAWRIQYLAAGPAAGSWKYCVDERVGGRAYRRGIVDLSGGAPHARQVS</sequence>
<reference evidence="2 3" key="1">
    <citation type="submission" date="2023-01" db="EMBL/GenBank/DDBJ databases">
        <title>Analysis of 21 Apiospora genomes using comparative genomics revels a genus with tremendous synthesis potential of carbohydrate active enzymes and secondary metabolites.</title>
        <authorList>
            <person name="Sorensen T."/>
        </authorList>
    </citation>
    <scope>NUCLEOTIDE SEQUENCE [LARGE SCALE GENOMIC DNA]</scope>
    <source>
        <strain evidence="2 3">CBS 20057</strain>
    </source>
</reference>
<protein>
    <recommendedName>
        <fullName evidence="4">Chitin-binding type-3 domain-containing protein</fullName>
    </recommendedName>
</protein>
<proteinExistence type="predicted"/>
<dbReference type="Proteomes" id="UP001396898">
    <property type="component" value="Unassembled WGS sequence"/>
</dbReference>
<evidence type="ECO:0000313" key="3">
    <source>
        <dbReference type="Proteomes" id="UP001396898"/>
    </source>
</evidence>
<dbReference type="EMBL" id="JAQQWI010000021">
    <property type="protein sequence ID" value="KAK7998616.1"/>
    <property type="molecule type" value="Genomic_DNA"/>
</dbReference>
<evidence type="ECO:0008006" key="4">
    <source>
        <dbReference type="Google" id="ProtNLM"/>
    </source>
</evidence>
<gene>
    <name evidence="2" type="ORF">PG991_015095</name>
</gene>
<evidence type="ECO:0000313" key="2">
    <source>
        <dbReference type="EMBL" id="KAK7998616.1"/>
    </source>
</evidence>